<reference evidence="2" key="1">
    <citation type="submission" date="2017-05" db="EMBL/GenBank/DDBJ databases">
        <authorList>
            <person name="Sung H."/>
        </authorList>
    </citation>
    <scope>NUCLEOTIDE SEQUENCE [LARGE SCALE GENOMIC DNA]</scope>
    <source>
        <strain evidence="2">AR23208</strain>
    </source>
</reference>
<dbReference type="KEGG" id="tum:CBW65_07730"/>
<evidence type="ECO:0008006" key="3">
    <source>
        <dbReference type="Google" id="ProtNLM"/>
    </source>
</evidence>
<sequence length="77" mass="8720">MKIIYYCRHCQNRLGEVDGNHTNEARLGFGSLTPDEAADIITYNSIENSTYVKTVCEYCQEALEAHPELNLLSNPLQ</sequence>
<gene>
    <name evidence="1" type="ORF">CBW65_07730</name>
</gene>
<dbReference type="RefSeq" id="WP_087456372.1">
    <property type="nucleotide sequence ID" value="NZ_CP021434.1"/>
</dbReference>
<dbReference type="Proteomes" id="UP000195437">
    <property type="component" value="Chromosome"/>
</dbReference>
<dbReference type="GO" id="GO:0010468">
    <property type="term" value="P:regulation of gene expression"/>
    <property type="evidence" value="ECO:0007669"/>
    <property type="project" value="InterPro"/>
</dbReference>
<dbReference type="OrthoDB" id="2084556at2"/>
<protein>
    <recommendedName>
        <fullName evidence="3">Peptide ABC transporter permease</fullName>
    </recommendedName>
</protein>
<accession>A0A1Y0IKH4</accession>
<name>A0A1Y0IKH4_9BACL</name>
<dbReference type="InterPro" id="IPR020115">
    <property type="entry name" value="Fin"/>
</dbReference>
<dbReference type="Pfam" id="PF10955">
    <property type="entry name" value="Fin"/>
    <property type="match status" value="1"/>
</dbReference>
<organism evidence="1 2">
    <name type="scientific">Tumebacillus avium</name>
    <dbReference type="NCBI Taxonomy" id="1903704"/>
    <lineage>
        <taxon>Bacteria</taxon>
        <taxon>Bacillati</taxon>
        <taxon>Bacillota</taxon>
        <taxon>Bacilli</taxon>
        <taxon>Bacillales</taxon>
        <taxon>Alicyclobacillaceae</taxon>
        <taxon>Tumebacillus</taxon>
    </lineage>
</organism>
<keyword evidence="2" id="KW-1185">Reference proteome</keyword>
<dbReference type="EMBL" id="CP021434">
    <property type="protein sequence ID" value="ARU60987.1"/>
    <property type="molecule type" value="Genomic_DNA"/>
</dbReference>
<evidence type="ECO:0000313" key="1">
    <source>
        <dbReference type="EMBL" id="ARU60987.1"/>
    </source>
</evidence>
<evidence type="ECO:0000313" key="2">
    <source>
        <dbReference type="Proteomes" id="UP000195437"/>
    </source>
</evidence>
<proteinExistence type="predicted"/>
<dbReference type="AlphaFoldDB" id="A0A1Y0IKH4"/>